<comment type="caution">
    <text evidence="3">The sequence shown here is derived from an EMBL/GenBank/DDBJ whole genome shotgun (WGS) entry which is preliminary data.</text>
</comment>
<dbReference type="InterPro" id="IPR036188">
    <property type="entry name" value="FAD/NAD-bd_sf"/>
</dbReference>
<keyword evidence="1" id="KW-0732">Signal</keyword>
<dbReference type="AlphaFoldDB" id="A0A0U1Q338"/>
<dbReference type="Gene3D" id="3.50.50.60">
    <property type="entry name" value="FAD/NAD(P)-binding domain"/>
    <property type="match status" value="2"/>
</dbReference>
<feature type="chain" id="PRO_5006713104" description="Amine oxidase domain-containing protein" evidence="1">
    <location>
        <begin position="27"/>
        <end position="463"/>
    </location>
</feature>
<dbReference type="SUPFAM" id="SSF51905">
    <property type="entry name" value="FAD/NAD(P)-binding domain"/>
    <property type="match status" value="1"/>
</dbReference>
<name>A0A0U1Q338_9BURK</name>
<protein>
    <recommendedName>
        <fullName evidence="2">Amine oxidase domain-containing protein</fullName>
    </recommendedName>
</protein>
<dbReference type="GO" id="GO:0016491">
    <property type="term" value="F:oxidoreductase activity"/>
    <property type="evidence" value="ECO:0007669"/>
    <property type="project" value="InterPro"/>
</dbReference>
<dbReference type="RefSeq" id="WP_046740594.1">
    <property type="nucleotide sequence ID" value="NZ_LBNQ01000009.1"/>
</dbReference>
<dbReference type="Gene3D" id="3.90.660.10">
    <property type="match status" value="1"/>
</dbReference>
<dbReference type="InterPro" id="IPR050464">
    <property type="entry name" value="Zeta_carotene_desat/Oxidored"/>
</dbReference>
<accession>A0A0U1Q338</accession>
<reference evidence="3 4" key="1">
    <citation type="submission" date="2015-05" db="EMBL/GenBank/DDBJ databases">
        <title>Draft genome sequence of Lampropedia sp. CT6, isolated from the microbial mat of a hot water spring, located at Manikaran, India.</title>
        <authorList>
            <person name="Tripathi C."/>
            <person name="Rani P."/>
            <person name="Mahato N.K."/>
            <person name="Lal R."/>
        </authorList>
    </citation>
    <scope>NUCLEOTIDE SEQUENCE [LARGE SCALE GENOMIC DNA]</scope>
    <source>
        <strain evidence="3 4">CT6</strain>
    </source>
</reference>
<dbReference type="EMBL" id="LBNQ01000009">
    <property type="protein sequence ID" value="KKW69159.1"/>
    <property type="molecule type" value="Genomic_DNA"/>
</dbReference>
<dbReference type="OrthoDB" id="7849608at2"/>
<dbReference type="Proteomes" id="UP000050580">
    <property type="component" value="Unassembled WGS sequence"/>
</dbReference>
<dbReference type="NCBIfam" id="TIGR03467">
    <property type="entry name" value="HpnE"/>
    <property type="match status" value="1"/>
</dbReference>
<evidence type="ECO:0000256" key="1">
    <source>
        <dbReference type="SAM" id="SignalP"/>
    </source>
</evidence>
<dbReference type="PATRIC" id="fig|1610491.3.peg.399"/>
<feature type="signal peptide" evidence="1">
    <location>
        <begin position="1"/>
        <end position="26"/>
    </location>
</feature>
<evidence type="ECO:0000313" key="3">
    <source>
        <dbReference type="EMBL" id="KKW69159.1"/>
    </source>
</evidence>
<gene>
    <name evidence="3" type="ORF">AAV94_01925</name>
</gene>
<dbReference type="STRING" id="1610491.AAV94_01925"/>
<dbReference type="InterPro" id="IPR002937">
    <property type="entry name" value="Amino_oxidase"/>
</dbReference>
<dbReference type="PANTHER" id="PTHR42923:SF47">
    <property type="entry name" value="BLR3003 PROTEIN"/>
    <property type="match status" value="1"/>
</dbReference>
<organism evidence="3 4">
    <name type="scientific">Lampropedia cohaerens</name>
    <dbReference type="NCBI Taxonomy" id="1610491"/>
    <lineage>
        <taxon>Bacteria</taxon>
        <taxon>Pseudomonadati</taxon>
        <taxon>Pseudomonadota</taxon>
        <taxon>Betaproteobacteria</taxon>
        <taxon>Burkholderiales</taxon>
        <taxon>Comamonadaceae</taxon>
        <taxon>Lampropedia</taxon>
    </lineage>
</organism>
<dbReference type="InterPro" id="IPR017830">
    <property type="entry name" value="SQase_HpnE"/>
</dbReference>
<evidence type="ECO:0000259" key="2">
    <source>
        <dbReference type="Pfam" id="PF01593"/>
    </source>
</evidence>
<feature type="domain" description="Amine oxidase" evidence="2">
    <location>
        <begin position="18"/>
        <end position="457"/>
    </location>
</feature>
<dbReference type="Pfam" id="PF01593">
    <property type="entry name" value="Amino_oxidase"/>
    <property type="match status" value="1"/>
</dbReference>
<sequence length="463" mass="49666">MSARTHARRVAVIGAGWAGLAAAVHACQLGAQVTLFEAAKVAGGRARTVHLLRADGSSVALDNGQHILIGAYQACLALMETVGVRPQHVLQRMPLDLRDAHGHGLRVPPWPRRPQLAGLYGIARACGWTWPTRLALLRLLASWQRSGFACPPGTTVAALCRHAPVQLMQQFVEPLCVAALNTPVQEACGQVFLRVLRDTLAGGPGSADLLLPTKPLGALLAEPALVWLARHGARIRLGERVTAVTRSRSAPVRATEHSRPGWQVMDEPFDAVIIATPVWETRRLLHGLAETAEGMGDCHALERWCEQAGTLFHEAIGTVYLEREAGRAATQPLLERPMLAQPGAVAQFAFDRQQLTGDEGITAWVASALKTDKNALQQAVLAQAQAISADASNWRVLATIVEKRATFVCHAQLHRPPSQPLTRWPSLAVAGDYVAGPYPATLEAAVRSGAAAAGRVLVHTMRV</sequence>
<dbReference type="PANTHER" id="PTHR42923">
    <property type="entry name" value="PROTOPORPHYRINOGEN OXIDASE"/>
    <property type="match status" value="1"/>
</dbReference>
<proteinExistence type="predicted"/>
<keyword evidence="4" id="KW-1185">Reference proteome</keyword>
<evidence type="ECO:0000313" key="4">
    <source>
        <dbReference type="Proteomes" id="UP000050580"/>
    </source>
</evidence>